<feature type="region of interest" description="Disordered" evidence="1">
    <location>
        <begin position="24"/>
        <end position="68"/>
    </location>
</feature>
<dbReference type="PANTHER" id="PTHR34284">
    <property type="entry name" value="FG-GAP REPEAT-CONTAINING PROTEIN"/>
    <property type="match status" value="1"/>
</dbReference>
<evidence type="ECO:0000256" key="1">
    <source>
        <dbReference type="SAM" id="MobiDB-lite"/>
    </source>
</evidence>
<dbReference type="AlphaFoldDB" id="A0A7G2CAI5"/>
<dbReference type="Proteomes" id="UP000515908">
    <property type="component" value="Chromosome 06"/>
</dbReference>
<feature type="transmembrane region" description="Helical" evidence="2">
    <location>
        <begin position="158"/>
        <end position="175"/>
    </location>
</feature>
<dbReference type="VEuPathDB" id="TriTrypDB:ADEAN_000354200"/>
<keyword evidence="2" id="KW-1133">Transmembrane helix</keyword>
<protein>
    <recommendedName>
        <fullName evidence="5">FG-GAP repeat</fullName>
    </recommendedName>
</protein>
<sequence length="212" mass="23557">MIDTGLLTCVDPLRRRVRWRAQTIAEFDPPSGAVTDGETGNKTPDAPENEEDQKDQRGDAYPHLTPYRPFGDRHGDNPIFARYARSYDYVIAVGQRHASVVGVRDGKVHQSIELPCTPIAPLLIEDINNDGVMDVIVTCKTGLYVYAGDMNGGAPQSVAVLILLVFFLVGLLFLVREVTVITKVEEAVDETERAEAARLRDMERRAFKRATD</sequence>
<proteinExistence type="predicted"/>
<dbReference type="PANTHER" id="PTHR34284:SF1">
    <property type="entry name" value="FG-GAP REPEAT-CONTAINING PROTEIN"/>
    <property type="match status" value="1"/>
</dbReference>
<accession>A0A7G2CAI5</accession>
<keyword evidence="4" id="KW-1185">Reference proteome</keyword>
<organism evidence="3 4">
    <name type="scientific">Angomonas deanei</name>
    <dbReference type="NCBI Taxonomy" id="59799"/>
    <lineage>
        <taxon>Eukaryota</taxon>
        <taxon>Discoba</taxon>
        <taxon>Euglenozoa</taxon>
        <taxon>Kinetoplastea</taxon>
        <taxon>Metakinetoplastina</taxon>
        <taxon>Trypanosomatida</taxon>
        <taxon>Trypanosomatidae</taxon>
        <taxon>Strigomonadinae</taxon>
        <taxon>Angomonas</taxon>
    </lineage>
</organism>
<gene>
    <name evidence="3" type="ORF">ADEAN_000354200</name>
</gene>
<evidence type="ECO:0000256" key="2">
    <source>
        <dbReference type="SAM" id="Phobius"/>
    </source>
</evidence>
<name>A0A7G2CAI5_9TRYP</name>
<evidence type="ECO:0000313" key="4">
    <source>
        <dbReference type="Proteomes" id="UP000515908"/>
    </source>
</evidence>
<keyword evidence="2" id="KW-0812">Transmembrane</keyword>
<evidence type="ECO:0008006" key="5">
    <source>
        <dbReference type="Google" id="ProtNLM"/>
    </source>
</evidence>
<keyword evidence="2" id="KW-0472">Membrane</keyword>
<evidence type="ECO:0000313" key="3">
    <source>
        <dbReference type="EMBL" id="CAD2216081.1"/>
    </source>
</evidence>
<dbReference type="EMBL" id="LR877150">
    <property type="protein sequence ID" value="CAD2216081.1"/>
    <property type="molecule type" value="Genomic_DNA"/>
</dbReference>
<reference evidence="3 4" key="1">
    <citation type="submission" date="2020-08" db="EMBL/GenBank/DDBJ databases">
        <authorList>
            <person name="Newling K."/>
            <person name="Davey J."/>
            <person name="Forrester S."/>
        </authorList>
    </citation>
    <scope>NUCLEOTIDE SEQUENCE [LARGE SCALE GENOMIC DNA]</scope>
    <source>
        <strain evidence="4">Crithidia deanei Carvalho (ATCC PRA-265)</strain>
    </source>
</reference>